<accession>A0A6A6VI40</accession>
<organism evidence="1 2">
    <name type="scientific">Sporormia fimetaria CBS 119925</name>
    <dbReference type="NCBI Taxonomy" id="1340428"/>
    <lineage>
        <taxon>Eukaryota</taxon>
        <taxon>Fungi</taxon>
        <taxon>Dikarya</taxon>
        <taxon>Ascomycota</taxon>
        <taxon>Pezizomycotina</taxon>
        <taxon>Dothideomycetes</taxon>
        <taxon>Pleosporomycetidae</taxon>
        <taxon>Pleosporales</taxon>
        <taxon>Sporormiaceae</taxon>
        <taxon>Sporormia</taxon>
    </lineage>
</organism>
<proteinExistence type="predicted"/>
<keyword evidence="2" id="KW-1185">Reference proteome</keyword>
<dbReference type="AlphaFoldDB" id="A0A6A6VI40"/>
<dbReference type="EMBL" id="MU006568">
    <property type="protein sequence ID" value="KAF2748777.1"/>
    <property type="molecule type" value="Genomic_DNA"/>
</dbReference>
<name>A0A6A6VI40_9PLEO</name>
<dbReference type="Proteomes" id="UP000799440">
    <property type="component" value="Unassembled WGS sequence"/>
</dbReference>
<evidence type="ECO:0000313" key="2">
    <source>
        <dbReference type="Proteomes" id="UP000799440"/>
    </source>
</evidence>
<sequence>MLPCYQASLAQPPLQRTVSRKVSRHLEPDAGMLGSYDNVHGIKIPRVRRRFIGSHDTEAAFLQLSQLSGSRYEPQPTQWPDHRCFSLTALHMVTLRSDRYTPAIGRLTRFVHTMTRGFFHFSLGTGFDTQSRPVCQEGHCNLLGELGKTEPPHRFQVDLSEGAFAYKSCAYSKVYNAGSPRRTSLSSLQLPWGG</sequence>
<evidence type="ECO:0000313" key="1">
    <source>
        <dbReference type="EMBL" id="KAF2748777.1"/>
    </source>
</evidence>
<protein>
    <submittedName>
        <fullName evidence="1">Uncharacterized protein</fullName>
    </submittedName>
</protein>
<reference evidence="1" key="1">
    <citation type="journal article" date="2020" name="Stud. Mycol.">
        <title>101 Dothideomycetes genomes: a test case for predicting lifestyles and emergence of pathogens.</title>
        <authorList>
            <person name="Haridas S."/>
            <person name="Albert R."/>
            <person name="Binder M."/>
            <person name="Bloem J."/>
            <person name="Labutti K."/>
            <person name="Salamov A."/>
            <person name="Andreopoulos B."/>
            <person name="Baker S."/>
            <person name="Barry K."/>
            <person name="Bills G."/>
            <person name="Bluhm B."/>
            <person name="Cannon C."/>
            <person name="Castanera R."/>
            <person name="Culley D."/>
            <person name="Daum C."/>
            <person name="Ezra D."/>
            <person name="Gonzalez J."/>
            <person name="Henrissat B."/>
            <person name="Kuo A."/>
            <person name="Liang C."/>
            <person name="Lipzen A."/>
            <person name="Lutzoni F."/>
            <person name="Magnuson J."/>
            <person name="Mondo S."/>
            <person name="Nolan M."/>
            <person name="Ohm R."/>
            <person name="Pangilinan J."/>
            <person name="Park H.-J."/>
            <person name="Ramirez L."/>
            <person name="Alfaro M."/>
            <person name="Sun H."/>
            <person name="Tritt A."/>
            <person name="Yoshinaga Y."/>
            <person name="Zwiers L.-H."/>
            <person name="Turgeon B."/>
            <person name="Goodwin S."/>
            <person name="Spatafora J."/>
            <person name="Crous P."/>
            <person name="Grigoriev I."/>
        </authorList>
    </citation>
    <scope>NUCLEOTIDE SEQUENCE</scope>
    <source>
        <strain evidence="1">CBS 119925</strain>
    </source>
</reference>
<gene>
    <name evidence="1" type="ORF">M011DRAFT_337668</name>
</gene>